<dbReference type="SUPFAM" id="SSF103501">
    <property type="entry name" value="Respiratory nitrate reductase 1 gamma chain"/>
    <property type="match status" value="1"/>
</dbReference>
<evidence type="ECO:0000256" key="3">
    <source>
        <dbReference type="ARBA" id="ARBA00022475"/>
    </source>
</evidence>
<dbReference type="PANTHER" id="PTHR30598">
    <property type="entry name" value="NITRATE REDUCTASE PRIVATE CHAPERONE, REDOX ENZYME MATURATION PROTEIN REMP FAMILY"/>
    <property type="match status" value="1"/>
</dbReference>
<dbReference type="GO" id="GO:0005886">
    <property type="term" value="C:plasma membrane"/>
    <property type="evidence" value="ECO:0007669"/>
    <property type="project" value="UniProtKB-SubCell"/>
</dbReference>
<feature type="transmembrane region" description="Helical" evidence="9">
    <location>
        <begin position="129"/>
        <end position="149"/>
    </location>
</feature>
<name>A0A7C5L406_AQUAO</name>
<evidence type="ECO:0000256" key="1">
    <source>
        <dbReference type="ARBA" id="ARBA00004651"/>
    </source>
</evidence>
<keyword evidence="6 9" id="KW-1133">Transmembrane helix</keyword>
<dbReference type="InterPro" id="IPR036197">
    <property type="entry name" value="NarG-like_sf"/>
</dbReference>
<keyword evidence="4 9" id="KW-0812">Transmembrane</keyword>
<comment type="caution">
    <text evidence="11">The sequence shown here is derived from an EMBL/GenBank/DDBJ whole genome shotgun (WGS) entry which is preliminary data.</text>
</comment>
<dbReference type="Pfam" id="PF02665">
    <property type="entry name" value="Nitrate_red_gam"/>
    <property type="match status" value="1"/>
</dbReference>
<evidence type="ECO:0000256" key="2">
    <source>
        <dbReference type="ARBA" id="ARBA00022448"/>
    </source>
</evidence>
<keyword evidence="7" id="KW-0560">Oxidoreductase</keyword>
<dbReference type="Proteomes" id="UP000885792">
    <property type="component" value="Unassembled WGS sequence"/>
</dbReference>
<comment type="subcellular location">
    <subcellularLocation>
        <location evidence="1">Cell membrane</location>
        <topology evidence="1">Multi-pass membrane protein</topology>
    </subcellularLocation>
</comment>
<sequence>MIENFLFIGLPYIALFLMIGGILYRLFSGFMGSYRGRWDLSARGDFLWSTRSTGFFGRTSIGAASLNIHWGMILLLIAHIVGFVGGAYNMTALVDFFRWVGMFGGILFLYGLGLALWRRLTIPQLKAMSTFEDYAILVLLIIVTVFGLYQSAVKLVFGVSYSVGPWLGSLLTLQPDANYIKGIPLVNKLHVIFALLFFAYFPFTKLVHAVTFPINYLWRPYINLRRMEALKR</sequence>
<keyword evidence="2" id="KW-0813">Transport</keyword>
<evidence type="ECO:0000259" key="10">
    <source>
        <dbReference type="Pfam" id="PF02665"/>
    </source>
</evidence>
<dbReference type="InterPro" id="IPR023234">
    <property type="entry name" value="NarG-like_domain"/>
</dbReference>
<dbReference type="GO" id="GO:0019645">
    <property type="term" value="P:anaerobic electron transport chain"/>
    <property type="evidence" value="ECO:0007669"/>
    <property type="project" value="TreeGrafter"/>
</dbReference>
<dbReference type="PANTHER" id="PTHR30598:SF3">
    <property type="entry name" value="RESPIRATORY NITRATE REDUCTASE 1 GAMMA CHAIN"/>
    <property type="match status" value="1"/>
</dbReference>
<proteinExistence type="predicted"/>
<gene>
    <name evidence="11" type="ORF">ENJ61_07670</name>
</gene>
<feature type="domain" description="NarG-like" evidence="10">
    <location>
        <begin position="4"/>
        <end position="226"/>
    </location>
</feature>
<protein>
    <recommendedName>
        <fullName evidence="10">NarG-like domain-containing protein</fullName>
    </recommendedName>
</protein>
<dbReference type="EMBL" id="DRNB01000281">
    <property type="protein sequence ID" value="HHJ64769.1"/>
    <property type="molecule type" value="Genomic_DNA"/>
</dbReference>
<dbReference type="Gene3D" id="1.20.950.20">
    <property type="entry name" value="Transmembrane di-heme cytochromes, Chain C"/>
    <property type="match status" value="1"/>
</dbReference>
<feature type="transmembrane region" description="Helical" evidence="9">
    <location>
        <begin position="68"/>
        <end position="90"/>
    </location>
</feature>
<reference evidence="11" key="1">
    <citation type="journal article" date="2020" name="mSystems">
        <title>Genome- and Community-Level Interaction Insights into Carbon Utilization and Element Cycling Functions of Hydrothermarchaeota in Hydrothermal Sediment.</title>
        <authorList>
            <person name="Zhou Z."/>
            <person name="Liu Y."/>
            <person name="Xu W."/>
            <person name="Pan J."/>
            <person name="Luo Z.H."/>
            <person name="Li M."/>
        </authorList>
    </citation>
    <scope>NUCLEOTIDE SEQUENCE [LARGE SCALE GENOMIC DNA]</scope>
    <source>
        <strain evidence="11">HyVt-501</strain>
    </source>
</reference>
<feature type="transmembrane region" description="Helical" evidence="9">
    <location>
        <begin position="6"/>
        <end position="27"/>
    </location>
</feature>
<evidence type="ECO:0000256" key="8">
    <source>
        <dbReference type="ARBA" id="ARBA00023136"/>
    </source>
</evidence>
<accession>A0A7C5L406</accession>
<evidence type="ECO:0000256" key="4">
    <source>
        <dbReference type="ARBA" id="ARBA00022692"/>
    </source>
</evidence>
<dbReference type="GO" id="GO:0020037">
    <property type="term" value="F:heme binding"/>
    <property type="evidence" value="ECO:0007669"/>
    <property type="project" value="TreeGrafter"/>
</dbReference>
<dbReference type="InterPro" id="IPR051936">
    <property type="entry name" value="Heme-iron_electron_transfer"/>
</dbReference>
<keyword evidence="5" id="KW-0249">Electron transport</keyword>
<keyword evidence="8 9" id="KW-0472">Membrane</keyword>
<organism evidence="11">
    <name type="scientific">Aquifex aeolicus</name>
    <dbReference type="NCBI Taxonomy" id="63363"/>
    <lineage>
        <taxon>Bacteria</taxon>
        <taxon>Pseudomonadati</taxon>
        <taxon>Aquificota</taxon>
        <taxon>Aquificia</taxon>
        <taxon>Aquificales</taxon>
        <taxon>Aquificaceae</taxon>
        <taxon>Aquifex</taxon>
    </lineage>
</organism>
<evidence type="ECO:0000256" key="6">
    <source>
        <dbReference type="ARBA" id="ARBA00022989"/>
    </source>
</evidence>
<dbReference type="AlphaFoldDB" id="A0A7C5L406"/>
<evidence type="ECO:0000256" key="9">
    <source>
        <dbReference type="SAM" id="Phobius"/>
    </source>
</evidence>
<keyword evidence="3" id="KW-1003">Cell membrane</keyword>
<feature type="transmembrane region" description="Helical" evidence="9">
    <location>
        <begin position="96"/>
        <end position="117"/>
    </location>
</feature>
<evidence type="ECO:0000256" key="7">
    <source>
        <dbReference type="ARBA" id="ARBA00023002"/>
    </source>
</evidence>
<dbReference type="GO" id="GO:0009055">
    <property type="term" value="F:electron transfer activity"/>
    <property type="evidence" value="ECO:0007669"/>
    <property type="project" value="TreeGrafter"/>
</dbReference>
<evidence type="ECO:0000256" key="5">
    <source>
        <dbReference type="ARBA" id="ARBA00022982"/>
    </source>
</evidence>
<dbReference type="GO" id="GO:0008940">
    <property type="term" value="F:nitrate reductase activity"/>
    <property type="evidence" value="ECO:0007669"/>
    <property type="project" value="TreeGrafter"/>
</dbReference>
<evidence type="ECO:0000313" key="11">
    <source>
        <dbReference type="EMBL" id="HHJ64769.1"/>
    </source>
</evidence>